<organism evidence="6">
    <name type="scientific">marine sediment metagenome</name>
    <dbReference type="NCBI Taxonomy" id="412755"/>
    <lineage>
        <taxon>unclassified sequences</taxon>
        <taxon>metagenomes</taxon>
        <taxon>ecological metagenomes</taxon>
    </lineage>
</organism>
<gene>
    <name evidence="6" type="ORF">S01H4_36234</name>
</gene>
<dbReference type="GO" id="GO:0046872">
    <property type="term" value="F:metal ion binding"/>
    <property type="evidence" value="ECO:0007669"/>
    <property type="project" value="UniProtKB-KW"/>
</dbReference>
<dbReference type="Gene3D" id="1.10.1240.10">
    <property type="entry name" value="Methionine synthase domain"/>
    <property type="match status" value="1"/>
</dbReference>
<dbReference type="GO" id="GO:0050667">
    <property type="term" value="P:homocysteine metabolic process"/>
    <property type="evidence" value="ECO:0007669"/>
    <property type="project" value="TreeGrafter"/>
</dbReference>
<dbReference type="SUPFAM" id="SSF52242">
    <property type="entry name" value="Cobalamin (vitamin B12)-binding domain"/>
    <property type="match status" value="1"/>
</dbReference>
<dbReference type="Pfam" id="PF02607">
    <property type="entry name" value="B12-binding_2"/>
    <property type="match status" value="1"/>
</dbReference>
<evidence type="ECO:0000259" key="5">
    <source>
        <dbReference type="PROSITE" id="PS51337"/>
    </source>
</evidence>
<evidence type="ECO:0000256" key="2">
    <source>
        <dbReference type="ARBA" id="ARBA00022723"/>
    </source>
</evidence>
<protein>
    <recommendedName>
        <fullName evidence="7">B12-binding domain-containing protein</fullName>
    </recommendedName>
</protein>
<evidence type="ECO:0008006" key="7">
    <source>
        <dbReference type="Google" id="ProtNLM"/>
    </source>
</evidence>
<dbReference type="AlphaFoldDB" id="X1BLS9"/>
<dbReference type="Gene3D" id="3.40.50.280">
    <property type="entry name" value="Cobalamin-binding domain"/>
    <property type="match status" value="1"/>
</dbReference>
<reference evidence="6" key="1">
    <citation type="journal article" date="2014" name="Front. Microbiol.">
        <title>High frequency of phylogenetically diverse reductive dehalogenase-homologous genes in deep subseafloor sedimentary metagenomes.</title>
        <authorList>
            <person name="Kawai M."/>
            <person name="Futagami T."/>
            <person name="Toyoda A."/>
            <person name="Takaki Y."/>
            <person name="Nishi S."/>
            <person name="Hori S."/>
            <person name="Arai W."/>
            <person name="Tsubouchi T."/>
            <person name="Morono Y."/>
            <person name="Uchiyama I."/>
            <person name="Ito T."/>
            <person name="Fujiyama A."/>
            <person name="Inagaki F."/>
            <person name="Takami H."/>
        </authorList>
    </citation>
    <scope>NUCLEOTIDE SEQUENCE</scope>
    <source>
        <strain evidence="6">Expedition CK06-06</strain>
    </source>
</reference>
<dbReference type="InterPro" id="IPR006158">
    <property type="entry name" value="Cobalamin-bd"/>
</dbReference>
<feature type="domain" description="B12-binding N-terminal" evidence="5">
    <location>
        <begin position="1"/>
        <end position="88"/>
    </location>
</feature>
<comment type="similarity">
    <text evidence="1">Belongs to the methylamine corrinoid protein family.</text>
</comment>
<feature type="domain" description="B12-binding" evidence="4">
    <location>
        <begin position="88"/>
        <end position="210"/>
    </location>
</feature>
<dbReference type="CDD" id="cd02070">
    <property type="entry name" value="corrinoid_protein_B12-BD"/>
    <property type="match status" value="1"/>
</dbReference>
<dbReference type="GO" id="GO:0008705">
    <property type="term" value="F:methionine synthase activity"/>
    <property type="evidence" value="ECO:0007669"/>
    <property type="project" value="TreeGrafter"/>
</dbReference>
<dbReference type="InterPro" id="IPR036724">
    <property type="entry name" value="Cobalamin-bd_sf"/>
</dbReference>
<dbReference type="SMART" id="SM01018">
    <property type="entry name" value="B12-binding_2"/>
    <property type="match status" value="1"/>
</dbReference>
<dbReference type="InterPro" id="IPR036594">
    <property type="entry name" value="Meth_synthase_dom"/>
</dbReference>
<dbReference type="GO" id="GO:0031419">
    <property type="term" value="F:cobalamin binding"/>
    <property type="evidence" value="ECO:0007669"/>
    <property type="project" value="InterPro"/>
</dbReference>
<dbReference type="InterPro" id="IPR050554">
    <property type="entry name" value="Met_Synthase/Corrinoid"/>
</dbReference>
<keyword evidence="3" id="KW-0170">Cobalt</keyword>
<accession>X1BLS9</accession>
<dbReference type="PROSITE" id="PS51337">
    <property type="entry name" value="B12_BINDING_NTER"/>
    <property type="match status" value="1"/>
</dbReference>
<dbReference type="PANTHER" id="PTHR45833">
    <property type="entry name" value="METHIONINE SYNTHASE"/>
    <property type="match status" value="1"/>
</dbReference>
<dbReference type="InterPro" id="IPR003759">
    <property type="entry name" value="Cbl-bd_cap"/>
</dbReference>
<keyword evidence="2" id="KW-0479">Metal-binding</keyword>
<dbReference type="SUPFAM" id="SSF47644">
    <property type="entry name" value="Methionine synthase domain"/>
    <property type="match status" value="1"/>
</dbReference>
<dbReference type="PROSITE" id="PS51332">
    <property type="entry name" value="B12_BINDING"/>
    <property type="match status" value="1"/>
</dbReference>
<dbReference type="FunFam" id="3.40.50.280:FF:000003">
    <property type="entry name" value="Dimethylamine methyltransferase corrinoid protein"/>
    <property type="match status" value="1"/>
</dbReference>
<name>X1BLS9_9ZZZZ</name>
<evidence type="ECO:0000259" key="4">
    <source>
        <dbReference type="PROSITE" id="PS51332"/>
    </source>
</evidence>
<dbReference type="PANTHER" id="PTHR45833:SF1">
    <property type="entry name" value="METHIONINE SYNTHASE"/>
    <property type="match status" value="1"/>
</dbReference>
<dbReference type="Pfam" id="PF02310">
    <property type="entry name" value="B12-binding"/>
    <property type="match status" value="1"/>
</dbReference>
<dbReference type="GO" id="GO:0005829">
    <property type="term" value="C:cytosol"/>
    <property type="evidence" value="ECO:0007669"/>
    <property type="project" value="TreeGrafter"/>
</dbReference>
<proteinExistence type="inferred from homology"/>
<evidence type="ECO:0000256" key="1">
    <source>
        <dbReference type="ARBA" id="ARBA00010854"/>
    </source>
</evidence>
<comment type="caution">
    <text evidence="6">The sequence shown here is derived from an EMBL/GenBank/DDBJ whole genome shotgun (WGS) entry which is preliminary data.</text>
</comment>
<dbReference type="EMBL" id="BART01019346">
    <property type="protein sequence ID" value="GAG85013.1"/>
    <property type="molecule type" value="Genomic_DNA"/>
</dbReference>
<evidence type="ECO:0000313" key="6">
    <source>
        <dbReference type="EMBL" id="GAG85013.1"/>
    </source>
</evidence>
<evidence type="ECO:0000256" key="3">
    <source>
        <dbReference type="ARBA" id="ARBA00023285"/>
    </source>
</evidence>
<sequence>MAKYQDLADSIIKGDNVKSKEIAQKLVGEGVSAVEILNDGLMPGMAVVGKKFKANEFYIPEVLIAARAMHAAMDIIKPLLSESGTDTKGKIIIGTVQGDLHDIGKNLVGMMLEGGGYTIIDLGVDIPSEKFVEEIKKNGAKLIGLSALLTTTMPGMKEVIDALKADKETAGTKVMVGGAPLTQEYADSIGAAGYAPDTSSAVDLAGDLLQ</sequence>
<dbReference type="GO" id="GO:0046653">
    <property type="term" value="P:tetrahydrofolate metabolic process"/>
    <property type="evidence" value="ECO:0007669"/>
    <property type="project" value="TreeGrafter"/>
</dbReference>